<sequence>MDPVPITRRGIVVPRPPDRSGASGPTPGQARGPRWRRVAPGQYVPVGTDSSSRDQRIVEALVGLPLDAAVTGWASLGWAGARWFDGLAADGRTPVDVPVALDRRRGARRRAGVELTEDWLLPHDVVRVDGLRTTIPERAVAFETCRARTLAAAEITVDMAVAADLVDLERLADYAAALGPRPGIRRFREALSRADENAWSPQESRMRLVWTHHRPGTVLSANRPVFDHAGRHLLTPDLLDERAGIVGEYDGAVHLDDTTRRRDLDREALCRDPRPRAGDDDVVEPPRRRRLHRPPRRGLPPRCGPAGVAPVVDHRAADVVGRHLDRCPPARVGRDRTRPLAAASRRVSPSYPT</sequence>
<feature type="compositionally biased region" description="Basic and acidic residues" evidence="1">
    <location>
        <begin position="270"/>
        <end position="279"/>
    </location>
</feature>
<feature type="region of interest" description="Disordered" evidence="1">
    <location>
        <begin position="270"/>
        <end position="309"/>
    </location>
</feature>
<feature type="region of interest" description="Disordered" evidence="1">
    <location>
        <begin position="1"/>
        <end position="35"/>
    </location>
</feature>
<feature type="region of interest" description="Disordered" evidence="1">
    <location>
        <begin position="326"/>
        <end position="353"/>
    </location>
</feature>
<comment type="caution">
    <text evidence="2">The sequence shown here is derived from an EMBL/GenBank/DDBJ whole genome shotgun (WGS) entry which is preliminary data.</text>
</comment>
<dbReference type="EMBL" id="JBHUGD010000003">
    <property type="protein sequence ID" value="MFD1947993.1"/>
    <property type="molecule type" value="Genomic_DNA"/>
</dbReference>
<accession>A0ABW4TRC0</accession>
<proteinExistence type="predicted"/>
<gene>
    <name evidence="2" type="ORF">ACFSDE_14430</name>
</gene>
<name>A0ABW4TRC0_9ACTN</name>
<dbReference type="RefSeq" id="WP_343919612.1">
    <property type="nucleotide sequence ID" value="NZ_BAAAJT010000002.1"/>
</dbReference>
<feature type="compositionally biased region" description="Basic residues" evidence="1">
    <location>
        <begin position="287"/>
        <end position="296"/>
    </location>
</feature>
<organism evidence="2 3">
    <name type="scientific">Nocardioides aestuarii</name>
    <dbReference type="NCBI Taxonomy" id="252231"/>
    <lineage>
        <taxon>Bacteria</taxon>
        <taxon>Bacillati</taxon>
        <taxon>Actinomycetota</taxon>
        <taxon>Actinomycetes</taxon>
        <taxon>Propionibacteriales</taxon>
        <taxon>Nocardioidaceae</taxon>
        <taxon>Nocardioides</taxon>
    </lineage>
</organism>
<keyword evidence="3" id="KW-1185">Reference proteome</keyword>
<evidence type="ECO:0008006" key="4">
    <source>
        <dbReference type="Google" id="ProtNLM"/>
    </source>
</evidence>
<protein>
    <recommendedName>
        <fullName evidence="4">AbiEi antitoxin C-terminal domain-containing protein</fullName>
    </recommendedName>
</protein>
<evidence type="ECO:0000313" key="2">
    <source>
        <dbReference type="EMBL" id="MFD1947993.1"/>
    </source>
</evidence>
<evidence type="ECO:0000313" key="3">
    <source>
        <dbReference type="Proteomes" id="UP001597351"/>
    </source>
</evidence>
<evidence type="ECO:0000256" key="1">
    <source>
        <dbReference type="SAM" id="MobiDB-lite"/>
    </source>
</evidence>
<reference evidence="3" key="1">
    <citation type="journal article" date="2019" name="Int. J. Syst. Evol. Microbiol.">
        <title>The Global Catalogue of Microorganisms (GCM) 10K type strain sequencing project: providing services to taxonomists for standard genome sequencing and annotation.</title>
        <authorList>
            <consortium name="The Broad Institute Genomics Platform"/>
            <consortium name="The Broad Institute Genome Sequencing Center for Infectious Disease"/>
            <person name="Wu L."/>
            <person name="Ma J."/>
        </authorList>
    </citation>
    <scope>NUCLEOTIDE SEQUENCE [LARGE SCALE GENOMIC DNA]</scope>
    <source>
        <strain evidence="3">CGMCC 1.12477</strain>
    </source>
</reference>
<dbReference type="Proteomes" id="UP001597351">
    <property type="component" value="Unassembled WGS sequence"/>
</dbReference>
<feature type="compositionally biased region" description="Basic and acidic residues" evidence="1">
    <location>
        <begin position="326"/>
        <end position="338"/>
    </location>
</feature>